<dbReference type="RefSeq" id="WP_007472978.1">
    <property type="nucleotide sequence ID" value="NZ_KQ130613.1"/>
</dbReference>
<keyword evidence="1" id="KW-1133">Transmembrane helix</keyword>
<dbReference type="PATRIC" id="fig|1430899.3.peg.1057"/>
<accession>A0A0J8GGI8</accession>
<dbReference type="AlphaFoldDB" id="A0A0J8GGI8"/>
<gene>
    <name evidence="2" type="ORF">X560_1025</name>
</gene>
<protein>
    <recommendedName>
        <fullName evidence="4">MacB-like periplasmic core domain-containing protein</fullName>
    </recommendedName>
</protein>
<keyword evidence="3" id="KW-1185">Reference proteome</keyword>
<dbReference type="Proteomes" id="UP000052258">
    <property type="component" value="Unassembled WGS sequence"/>
</dbReference>
<reference evidence="2 3" key="1">
    <citation type="journal article" date="2015" name="Genome Biol. Evol.">
        <title>Comparative Genomics of Listeria Sensu Lato: Genus-Wide Differences in Evolutionary Dynamics and the Progressive Gain of Complex, Potentially Pathogenicity-Related Traits through Lateral Gene Transfer.</title>
        <authorList>
            <person name="Chiara M."/>
            <person name="Caruso M."/>
            <person name="D'Erchia A.M."/>
            <person name="Manzari C."/>
            <person name="Fraccalvieri R."/>
            <person name="Goffredo E."/>
            <person name="Latorre L."/>
            <person name="Miccolupo A."/>
            <person name="Padalino I."/>
            <person name="Santagada G."/>
            <person name="Chiocco D."/>
            <person name="Pesole G."/>
            <person name="Horner D.S."/>
            <person name="Parisi A."/>
        </authorList>
    </citation>
    <scope>NUCLEOTIDE SEQUENCE [LARGE SCALE GENOMIC DNA]</scope>
    <source>
        <strain evidence="2 3">1991</strain>
    </source>
</reference>
<dbReference type="EMBL" id="AZHO01000011">
    <property type="protein sequence ID" value="KMT60099.1"/>
    <property type="molecule type" value="Genomic_DNA"/>
</dbReference>
<proteinExistence type="predicted"/>
<feature type="transmembrane region" description="Helical" evidence="1">
    <location>
        <begin position="290"/>
        <end position="308"/>
    </location>
</feature>
<keyword evidence="1" id="KW-0812">Transmembrane</keyword>
<feature type="transmembrane region" description="Helical" evidence="1">
    <location>
        <begin position="259"/>
        <end position="278"/>
    </location>
</feature>
<name>A0A0J8GGI8_9LIST</name>
<sequence>MCIQPRFLLLPFLLIAFTVCGFYFFESKQMYVQQLSNFWQKPDSKYLSFELAEKDVVNWEEFAPDKKKMIFKPILDGGYKMFAFYCDNKNDLPPLVQQFDEVSFKKGAIIGKDINVMGIEYQNKNFAASGIMGVSNKASSLDRLIFISLLEFEKMDTNFTRTYIISTDMSEREISKELKAWNSSIENIRFLPYEAKGTARFLNTKLNFDKRKMWLEIGISLIAVISTVLWLSKQRQYLLISKLIGFKYTWISNQLLQGVLVYTILPMLLIVGSFRLIIPIEMAGEPLKAVGIPALLSLILTGGFLLKYKASRGLK</sequence>
<evidence type="ECO:0000313" key="3">
    <source>
        <dbReference type="Proteomes" id="UP000052258"/>
    </source>
</evidence>
<evidence type="ECO:0008006" key="4">
    <source>
        <dbReference type="Google" id="ProtNLM"/>
    </source>
</evidence>
<keyword evidence="1" id="KW-0472">Membrane</keyword>
<organism evidence="2 3">
    <name type="scientific">Listeria fleischmannii 1991</name>
    <dbReference type="NCBI Taxonomy" id="1430899"/>
    <lineage>
        <taxon>Bacteria</taxon>
        <taxon>Bacillati</taxon>
        <taxon>Bacillota</taxon>
        <taxon>Bacilli</taxon>
        <taxon>Bacillales</taxon>
        <taxon>Listeriaceae</taxon>
        <taxon>Listeria</taxon>
    </lineage>
</organism>
<feature type="transmembrane region" description="Helical" evidence="1">
    <location>
        <begin position="7"/>
        <end position="25"/>
    </location>
</feature>
<feature type="transmembrane region" description="Helical" evidence="1">
    <location>
        <begin position="213"/>
        <end position="232"/>
    </location>
</feature>
<evidence type="ECO:0000256" key="1">
    <source>
        <dbReference type="SAM" id="Phobius"/>
    </source>
</evidence>
<evidence type="ECO:0000313" key="2">
    <source>
        <dbReference type="EMBL" id="KMT60099.1"/>
    </source>
</evidence>
<comment type="caution">
    <text evidence="2">The sequence shown here is derived from an EMBL/GenBank/DDBJ whole genome shotgun (WGS) entry which is preliminary data.</text>
</comment>